<dbReference type="Gene3D" id="2.40.420.20">
    <property type="match status" value="1"/>
</dbReference>
<proteinExistence type="inferred from homology"/>
<dbReference type="Gene3D" id="2.40.50.100">
    <property type="match status" value="1"/>
</dbReference>
<dbReference type="PANTHER" id="PTHR30469">
    <property type="entry name" value="MULTIDRUG RESISTANCE PROTEIN MDTA"/>
    <property type="match status" value="1"/>
</dbReference>
<comment type="similarity">
    <text evidence="1">Belongs to the membrane fusion protein (MFP) (TC 8.A.1) family.</text>
</comment>
<dbReference type="EMBL" id="STGT01000002">
    <property type="protein sequence ID" value="THV14921.1"/>
    <property type="molecule type" value="Genomic_DNA"/>
</dbReference>
<dbReference type="InterPro" id="IPR058647">
    <property type="entry name" value="BSH_CzcB-like"/>
</dbReference>
<dbReference type="Proteomes" id="UP000309667">
    <property type="component" value="Unassembled WGS sequence"/>
</dbReference>
<evidence type="ECO:0000256" key="2">
    <source>
        <dbReference type="SAM" id="Coils"/>
    </source>
</evidence>
<dbReference type="InterPro" id="IPR006143">
    <property type="entry name" value="RND_pump_MFP"/>
</dbReference>
<name>A0ABY2QYB6_9HYPH</name>
<protein>
    <submittedName>
        <fullName evidence="5">Efflux RND transporter periplasmic adaptor subunit</fullName>
    </submittedName>
</protein>
<evidence type="ECO:0000313" key="6">
    <source>
        <dbReference type="Proteomes" id="UP000309667"/>
    </source>
</evidence>
<keyword evidence="2" id="KW-0175">Coiled coil</keyword>
<sequence length="359" mass="38082">MQPLHSLILITYCCASLAACTPADVASEKAPRLVETVTVEAEPWSESVSSTGEIRASVQSELSFRISGRITERLVDVGDKVEKGQVLARMDAEEQQADLQVALATLQSAEAQQTQAQQALDRQQSLLTTGVSTQAALDEARESLLRAEATVDSAEAQVDTARDTLAQTELRSDANGIITARNAEVGQVAQAAQLIFTVAQDGPRDAVFNIDESLFLGFGREFESEVDIVPLSGGDPMKGTLREISPTIDRSTGTIRIKLGLEEDAQVSLGSPVMAVARYKPVTSIRLPWSAIASDAGRPAVWVVDSQTAKASLRPVDITTYGSGYFSVSAGVTPGEIVVTNGNKFLSDGEIVSIEGAGE</sequence>
<dbReference type="Pfam" id="PF25973">
    <property type="entry name" value="BSH_CzcB"/>
    <property type="match status" value="1"/>
</dbReference>
<evidence type="ECO:0000259" key="4">
    <source>
        <dbReference type="Pfam" id="PF25973"/>
    </source>
</evidence>
<evidence type="ECO:0000256" key="3">
    <source>
        <dbReference type="SAM" id="SignalP"/>
    </source>
</evidence>
<accession>A0ABY2QYB6</accession>
<dbReference type="SUPFAM" id="SSF111369">
    <property type="entry name" value="HlyD-like secretion proteins"/>
    <property type="match status" value="1"/>
</dbReference>
<dbReference type="NCBIfam" id="TIGR01730">
    <property type="entry name" value="RND_mfp"/>
    <property type="match status" value="1"/>
</dbReference>
<feature type="signal peptide" evidence="3">
    <location>
        <begin position="1"/>
        <end position="18"/>
    </location>
</feature>
<evidence type="ECO:0000256" key="1">
    <source>
        <dbReference type="ARBA" id="ARBA00009477"/>
    </source>
</evidence>
<feature type="coiled-coil region" evidence="2">
    <location>
        <begin position="89"/>
        <end position="171"/>
    </location>
</feature>
<feature type="domain" description="CzcB-like barrel-sandwich hybrid" evidence="4">
    <location>
        <begin position="63"/>
        <end position="199"/>
    </location>
</feature>
<organism evidence="5 6">
    <name type="scientific">Rhizobium rhizophilum</name>
    <dbReference type="NCBI Taxonomy" id="1850373"/>
    <lineage>
        <taxon>Bacteria</taxon>
        <taxon>Pseudomonadati</taxon>
        <taxon>Pseudomonadota</taxon>
        <taxon>Alphaproteobacteria</taxon>
        <taxon>Hyphomicrobiales</taxon>
        <taxon>Rhizobiaceae</taxon>
        <taxon>Rhizobium/Agrobacterium group</taxon>
        <taxon>Rhizobium</taxon>
    </lineage>
</organism>
<dbReference type="PANTHER" id="PTHR30469:SF38">
    <property type="entry name" value="HLYD FAMILY SECRETION PROTEIN"/>
    <property type="match status" value="1"/>
</dbReference>
<reference evidence="5 6" key="1">
    <citation type="submission" date="2019-04" db="EMBL/GenBank/DDBJ databases">
        <title>Genome sequence of strain 7209-2.</title>
        <authorList>
            <person name="Gao J."/>
            <person name="Sun J."/>
        </authorList>
    </citation>
    <scope>NUCLEOTIDE SEQUENCE [LARGE SCALE GENOMIC DNA]</scope>
    <source>
        <strain evidence="5 6">7209-2</strain>
    </source>
</reference>
<dbReference type="Gene3D" id="2.40.30.170">
    <property type="match status" value="1"/>
</dbReference>
<keyword evidence="6" id="KW-1185">Reference proteome</keyword>
<keyword evidence="3" id="KW-0732">Signal</keyword>
<feature type="chain" id="PRO_5046288236" evidence="3">
    <location>
        <begin position="19"/>
        <end position="359"/>
    </location>
</feature>
<comment type="caution">
    <text evidence="5">The sequence shown here is derived from an EMBL/GenBank/DDBJ whole genome shotgun (WGS) entry which is preliminary data.</text>
</comment>
<dbReference type="Gene3D" id="1.10.287.470">
    <property type="entry name" value="Helix hairpin bin"/>
    <property type="match status" value="1"/>
</dbReference>
<gene>
    <name evidence="5" type="ORF">E9677_06035</name>
</gene>
<evidence type="ECO:0000313" key="5">
    <source>
        <dbReference type="EMBL" id="THV14921.1"/>
    </source>
</evidence>